<evidence type="ECO:0000259" key="3">
    <source>
        <dbReference type="Pfam" id="PF09186"/>
    </source>
</evidence>
<keyword evidence="5" id="KW-1185">Reference proteome</keyword>
<evidence type="ECO:0000256" key="1">
    <source>
        <dbReference type="ARBA" id="ARBA00007665"/>
    </source>
</evidence>
<dbReference type="SUPFAM" id="SSF54211">
    <property type="entry name" value="Ribosomal protein S5 domain 2-like"/>
    <property type="match status" value="1"/>
</dbReference>
<comment type="similarity">
    <text evidence="1">Belongs to the IMPACT family.</text>
</comment>
<evidence type="ECO:0000313" key="5">
    <source>
        <dbReference type="Proteomes" id="UP001596439"/>
    </source>
</evidence>
<feature type="domain" description="Impact N-terminal" evidence="2">
    <location>
        <begin position="20"/>
        <end position="123"/>
    </location>
</feature>
<name>A0ABW2PIZ8_9BACL</name>
<dbReference type="InterPro" id="IPR020569">
    <property type="entry name" value="UPF0029_Impact_CS"/>
</dbReference>
<dbReference type="PANTHER" id="PTHR16301:SF20">
    <property type="entry name" value="IMPACT FAMILY MEMBER YIGZ"/>
    <property type="match status" value="1"/>
</dbReference>
<protein>
    <submittedName>
        <fullName evidence="4">YigZ family protein</fullName>
    </submittedName>
</protein>
<dbReference type="Pfam" id="PF01205">
    <property type="entry name" value="Impact_N"/>
    <property type="match status" value="1"/>
</dbReference>
<dbReference type="RefSeq" id="WP_214786822.1">
    <property type="nucleotide sequence ID" value="NZ_JANIEL010000027.1"/>
</dbReference>
<dbReference type="Gene3D" id="3.30.230.30">
    <property type="entry name" value="Impact, N-terminal domain"/>
    <property type="match status" value="1"/>
</dbReference>
<reference evidence="5" key="1">
    <citation type="journal article" date="2019" name="Int. J. Syst. Evol. Microbiol.">
        <title>The Global Catalogue of Microorganisms (GCM) 10K type strain sequencing project: providing services to taxonomists for standard genome sequencing and annotation.</title>
        <authorList>
            <consortium name="The Broad Institute Genomics Platform"/>
            <consortium name="The Broad Institute Genome Sequencing Center for Infectious Disease"/>
            <person name="Wu L."/>
            <person name="Ma J."/>
        </authorList>
    </citation>
    <scope>NUCLEOTIDE SEQUENCE [LARGE SCALE GENOMIC DNA]</scope>
    <source>
        <strain evidence="5">CCUG 55590</strain>
    </source>
</reference>
<dbReference type="InterPro" id="IPR035647">
    <property type="entry name" value="EFG_III/V"/>
</dbReference>
<sequence length="213" mass="24037">MSIESNYTIKQSGTYEVVIQKSKFIAHFKRVETEEEAQTFIQSIKKEHWNANHNCSAYIIGERNEHQKANDDGEPSGTAGMPMLEVLRKRHLKDTVVVVTRYFGGIKLGGGGLIRAYGGTVSEGLDAIGIVERLQMQQLTLTVDYTWIGKVENELRQSAYLLDDISYADLVTFHVSVPVEETDTALAWLTDMTNGQGTLQTHDIRIIERDFKR</sequence>
<accession>A0ABW2PIZ8</accession>
<proteinExistence type="inferred from homology"/>
<feature type="domain" description="UPF0029" evidence="3">
    <location>
        <begin position="141"/>
        <end position="196"/>
    </location>
</feature>
<dbReference type="SUPFAM" id="SSF54980">
    <property type="entry name" value="EF-G C-terminal domain-like"/>
    <property type="match status" value="1"/>
</dbReference>
<dbReference type="Gene3D" id="3.30.70.240">
    <property type="match status" value="1"/>
</dbReference>
<evidence type="ECO:0000259" key="2">
    <source>
        <dbReference type="Pfam" id="PF01205"/>
    </source>
</evidence>
<dbReference type="InterPro" id="IPR020568">
    <property type="entry name" value="Ribosomal_Su5_D2-typ_SF"/>
</dbReference>
<evidence type="ECO:0000313" key="4">
    <source>
        <dbReference type="EMBL" id="MFC7389097.1"/>
    </source>
</evidence>
<dbReference type="InterPro" id="IPR015269">
    <property type="entry name" value="UPF0029_Impact_C"/>
</dbReference>
<dbReference type="Pfam" id="PF09186">
    <property type="entry name" value="DUF1949"/>
    <property type="match status" value="1"/>
</dbReference>
<gene>
    <name evidence="4" type="ORF">ACFQO8_03000</name>
</gene>
<dbReference type="InterPro" id="IPR015796">
    <property type="entry name" value="Impact_YigZ-like"/>
</dbReference>
<comment type="caution">
    <text evidence="4">The sequence shown here is derived from an EMBL/GenBank/DDBJ whole genome shotgun (WGS) entry which is preliminary data.</text>
</comment>
<dbReference type="Proteomes" id="UP001596439">
    <property type="component" value="Unassembled WGS sequence"/>
</dbReference>
<dbReference type="NCBIfam" id="TIGR00257">
    <property type="entry name" value="IMPACT_YIGZ"/>
    <property type="match status" value="1"/>
</dbReference>
<organism evidence="4 5">
    <name type="scientific">Exiguobacterium aestuarii</name>
    <dbReference type="NCBI Taxonomy" id="273527"/>
    <lineage>
        <taxon>Bacteria</taxon>
        <taxon>Bacillati</taxon>
        <taxon>Bacillota</taxon>
        <taxon>Bacilli</taxon>
        <taxon>Bacillales</taxon>
        <taxon>Bacillales Family XII. Incertae Sedis</taxon>
        <taxon>Exiguobacterium</taxon>
    </lineage>
</organism>
<dbReference type="EMBL" id="JBHTCE010000001">
    <property type="protein sequence ID" value="MFC7389097.1"/>
    <property type="molecule type" value="Genomic_DNA"/>
</dbReference>
<dbReference type="PANTHER" id="PTHR16301">
    <property type="entry name" value="IMPACT-RELATED"/>
    <property type="match status" value="1"/>
</dbReference>
<dbReference type="InterPro" id="IPR023582">
    <property type="entry name" value="Impact"/>
</dbReference>
<dbReference type="PROSITE" id="PS00910">
    <property type="entry name" value="UPF0029"/>
    <property type="match status" value="1"/>
</dbReference>
<dbReference type="InterPro" id="IPR036956">
    <property type="entry name" value="Impact_N_sf"/>
</dbReference>
<dbReference type="InterPro" id="IPR001498">
    <property type="entry name" value="Impact_N"/>
</dbReference>